<dbReference type="PANTHER" id="PTHR11406:SF23">
    <property type="entry name" value="PHOSPHOGLYCERATE KINASE 1, CHLOROPLASTIC-RELATED"/>
    <property type="match status" value="1"/>
</dbReference>
<comment type="pathway">
    <text evidence="3 14">Carbohydrate degradation; glycolysis; pyruvate from D-glyceraldehyde 3-phosphate: step 2/5.</text>
</comment>
<feature type="binding site" evidence="14 16">
    <location>
        <begin position="338"/>
        <end position="341"/>
    </location>
    <ligand>
        <name>ATP</name>
        <dbReference type="ChEBI" id="CHEBI:30616"/>
    </ligand>
</feature>
<dbReference type="InterPro" id="IPR015824">
    <property type="entry name" value="Phosphoglycerate_kinase_N"/>
</dbReference>
<evidence type="ECO:0000256" key="13">
    <source>
        <dbReference type="ARBA" id="ARBA00023152"/>
    </source>
</evidence>
<comment type="similarity">
    <text evidence="4 14 17">Belongs to the phosphoglycerate kinase family.</text>
</comment>
<dbReference type="GO" id="GO:0006094">
    <property type="term" value="P:gluconeogenesis"/>
    <property type="evidence" value="ECO:0007669"/>
    <property type="project" value="TreeGrafter"/>
</dbReference>
<evidence type="ECO:0000256" key="7">
    <source>
        <dbReference type="ARBA" id="ARBA00016471"/>
    </source>
</evidence>
<dbReference type="PRINTS" id="PR00477">
    <property type="entry name" value="PHGLYCKINASE"/>
</dbReference>
<dbReference type="HAMAP" id="MF_00145">
    <property type="entry name" value="Phosphoglyc_kinase"/>
    <property type="match status" value="1"/>
</dbReference>
<dbReference type="OrthoDB" id="9808460at2"/>
<dbReference type="Gene3D" id="3.40.50.1260">
    <property type="entry name" value="Phosphoglycerate kinase, N-terminal domain"/>
    <property type="match status" value="2"/>
</dbReference>
<evidence type="ECO:0000256" key="17">
    <source>
        <dbReference type="RuleBase" id="RU000532"/>
    </source>
</evidence>
<accession>A0A451D6U8</accession>
<proteinExistence type="inferred from homology"/>
<comment type="catalytic activity">
    <reaction evidence="1 14 17">
        <text>(2R)-3-phosphoglycerate + ATP = (2R)-3-phospho-glyceroyl phosphate + ADP</text>
        <dbReference type="Rhea" id="RHEA:14801"/>
        <dbReference type="ChEBI" id="CHEBI:30616"/>
        <dbReference type="ChEBI" id="CHEBI:57604"/>
        <dbReference type="ChEBI" id="CHEBI:58272"/>
        <dbReference type="ChEBI" id="CHEBI:456216"/>
        <dbReference type="EC" id="2.7.2.3"/>
    </reaction>
</comment>
<dbReference type="PIRSF" id="PIRSF000724">
    <property type="entry name" value="Pgk"/>
    <property type="match status" value="1"/>
</dbReference>
<dbReference type="InterPro" id="IPR001576">
    <property type="entry name" value="Phosphoglycerate_kinase"/>
</dbReference>
<evidence type="ECO:0000313" key="18">
    <source>
        <dbReference type="EMBL" id="VFP81571.1"/>
    </source>
</evidence>
<evidence type="ECO:0000256" key="12">
    <source>
        <dbReference type="ARBA" id="ARBA00022840"/>
    </source>
</evidence>
<dbReference type="GO" id="GO:0005524">
    <property type="term" value="F:ATP binding"/>
    <property type="evidence" value="ECO:0007669"/>
    <property type="project" value="UniProtKB-KW"/>
</dbReference>
<name>A0A451D6U8_9GAMM</name>
<comment type="caution">
    <text evidence="14">Lacks conserved residue(s) required for the propagation of feature annotation.</text>
</comment>
<evidence type="ECO:0000256" key="1">
    <source>
        <dbReference type="ARBA" id="ARBA00000642"/>
    </source>
</evidence>
<feature type="binding site" evidence="15">
    <location>
        <position position="145"/>
    </location>
    <ligand>
        <name>(2R)-3-phosphoglycerate</name>
        <dbReference type="ChEBI" id="CHEBI:58272"/>
    </ligand>
</feature>
<dbReference type="SUPFAM" id="SSF53748">
    <property type="entry name" value="Phosphoglycerate kinase"/>
    <property type="match status" value="1"/>
</dbReference>
<organism evidence="18 19">
    <name type="scientific">Buchnera aphidicola</name>
    <name type="common">Cinara curvipes</name>
    <dbReference type="NCBI Taxonomy" id="2518975"/>
    <lineage>
        <taxon>Bacteria</taxon>
        <taxon>Pseudomonadati</taxon>
        <taxon>Pseudomonadota</taxon>
        <taxon>Gammaproteobacteria</taxon>
        <taxon>Enterobacterales</taxon>
        <taxon>Erwiniaceae</taxon>
        <taxon>Buchnera</taxon>
    </lineage>
</organism>
<dbReference type="GO" id="GO:0004618">
    <property type="term" value="F:phosphoglycerate kinase activity"/>
    <property type="evidence" value="ECO:0007669"/>
    <property type="project" value="UniProtKB-UniRule"/>
</dbReference>
<evidence type="ECO:0000256" key="3">
    <source>
        <dbReference type="ARBA" id="ARBA00004838"/>
    </source>
</evidence>
<dbReference type="UniPathway" id="UPA00109">
    <property type="reaction ID" value="UER00185"/>
</dbReference>
<evidence type="ECO:0000256" key="2">
    <source>
        <dbReference type="ARBA" id="ARBA00004496"/>
    </source>
</evidence>
<comment type="subunit">
    <text evidence="5 14">Monomer.</text>
</comment>
<feature type="binding site" evidence="14">
    <location>
        <position position="34"/>
    </location>
    <ligand>
        <name>substrate</name>
    </ligand>
</feature>
<dbReference type="AlphaFoldDB" id="A0A451D6U8"/>
<dbReference type="GO" id="GO:0005829">
    <property type="term" value="C:cytosol"/>
    <property type="evidence" value="ECO:0007669"/>
    <property type="project" value="TreeGrafter"/>
</dbReference>
<gene>
    <name evidence="14 18" type="primary">pgk</name>
    <name evidence="18" type="ORF">BUCICURV3402_290</name>
</gene>
<feature type="binding site" evidence="15">
    <location>
        <position position="34"/>
    </location>
    <ligand>
        <name>(2R)-3-phosphoglycerate</name>
        <dbReference type="ChEBI" id="CHEBI:58272"/>
    </ligand>
</feature>
<evidence type="ECO:0000256" key="5">
    <source>
        <dbReference type="ARBA" id="ARBA00011245"/>
    </source>
</evidence>
<evidence type="ECO:0000256" key="10">
    <source>
        <dbReference type="ARBA" id="ARBA00022741"/>
    </source>
</evidence>
<feature type="binding site" evidence="14 15">
    <location>
        <begin position="57"/>
        <end position="60"/>
    </location>
    <ligand>
        <name>substrate</name>
    </ligand>
</feature>
<reference evidence="18 19" key="1">
    <citation type="submission" date="2019-02" db="EMBL/GenBank/DDBJ databases">
        <authorList>
            <person name="Manzano-Marin A."/>
            <person name="Manzano-Marin A."/>
        </authorList>
    </citation>
    <scope>NUCLEOTIDE SEQUENCE [LARGE SCALE GENOMIC DNA]</scope>
    <source>
        <strain evidence="18 19">BuCicurvipes</strain>
    </source>
</reference>
<dbReference type="PROSITE" id="PS00111">
    <property type="entry name" value="PGLYCERATE_KINASE"/>
    <property type="match status" value="1"/>
</dbReference>
<dbReference type="Proteomes" id="UP000294344">
    <property type="component" value="Chromosome"/>
</dbReference>
<evidence type="ECO:0000256" key="15">
    <source>
        <dbReference type="PIRSR" id="PIRSR000724-1"/>
    </source>
</evidence>
<feature type="binding site" evidence="14 16">
    <location>
        <position position="196"/>
    </location>
    <ligand>
        <name>ATP</name>
        <dbReference type="ChEBI" id="CHEBI:30616"/>
    </ligand>
</feature>
<evidence type="ECO:0000313" key="19">
    <source>
        <dbReference type="Proteomes" id="UP000294344"/>
    </source>
</evidence>
<keyword evidence="8 14" id="KW-0963">Cytoplasm</keyword>
<comment type="subcellular location">
    <subcellularLocation>
        <location evidence="2 14">Cytoplasm</location>
    </subcellularLocation>
</comment>
<dbReference type="Pfam" id="PF00162">
    <property type="entry name" value="PGK"/>
    <property type="match status" value="1"/>
</dbReference>
<evidence type="ECO:0000256" key="8">
    <source>
        <dbReference type="ARBA" id="ARBA00022490"/>
    </source>
</evidence>
<keyword evidence="11 14" id="KW-0418">Kinase</keyword>
<feature type="binding site" evidence="14">
    <location>
        <position position="112"/>
    </location>
    <ligand>
        <name>substrate</name>
    </ligand>
</feature>
<evidence type="ECO:0000256" key="14">
    <source>
        <dbReference type="HAMAP-Rule" id="MF_00145"/>
    </source>
</evidence>
<keyword evidence="10 14" id="KW-0547">Nucleotide-binding</keyword>
<dbReference type="RefSeq" id="WP_154029330.1">
    <property type="nucleotide sequence ID" value="NZ_LR217710.1"/>
</dbReference>
<dbReference type="InterPro" id="IPR036043">
    <property type="entry name" value="Phosphoglycerate_kinase_sf"/>
</dbReference>
<dbReference type="FunFam" id="3.40.50.1260:FF:000002">
    <property type="entry name" value="Phosphoglycerate kinase"/>
    <property type="match status" value="1"/>
</dbReference>
<dbReference type="InterPro" id="IPR015911">
    <property type="entry name" value="Phosphoglycerate_kinase_CS"/>
</dbReference>
<feature type="binding site" evidence="14">
    <location>
        <position position="145"/>
    </location>
    <ligand>
        <name>substrate</name>
    </ligand>
</feature>
<evidence type="ECO:0000256" key="11">
    <source>
        <dbReference type="ARBA" id="ARBA00022777"/>
    </source>
</evidence>
<dbReference type="GO" id="GO:0043531">
    <property type="term" value="F:ADP binding"/>
    <property type="evidence" value="ECO:0007669"/>
    <property type="project" value="TreeGrafter"/>
</dbReference>
<evidence type="ECO:0000256" key="6">
    <source>
        <dbReference type="ARBA" id="ARBA00013061"/>
    </source>
</evidence>
<keyword evidence="13 14" id="KW-0324">Glycolysis</keyword>
<sequence length="386" mass="43494">MIHMKDIDLENKRVFIRLDLNVPINNKKIISSERIDRSIPTIKLALKKNAKIILASHLGRPKEGEYKKKFSLFPVFEYLKKKLPETKIIFSKNYLQGIKIKSNEIVMLENVRFNYGETKNNINLSKKYSSLCDIFVMDAFATAHRIESSTYGICDFVKKACIGPLLYSEIKILKSIFNKPLHPIVTIVGGAKVSTKFKLLNTLLKITDTMLVGGGIANTFISTHYSIGKSLYEKSFQEKAKKLCETNKIVLPVDSRVGTSYSIKSKSKIKLLSNILSNEEILDIGDKTIEHYKKIIKKAKMIIWNGPMGVFEFPNFRKGTEEIAKSIANSSSFSIAGGGDTIAVIELFNLKNKISYISTGGGSFLKFIENKTLPILDKLKNFKITT</sequence>
<feature type="binding site" evidence="14 16">
    <location>
        <position position="312"/>
    </location>
    <ligand>
        <name>ATP</name>
        <dbReference type="ChEBI" id="CHEBI:30616"/>
    </ligand>
</feature>
<feature type="binding site" evidence="15">
    <location>
        <position position="112"/>
    </location>
    <ligand>
        <name>(2R)-3-phosphoglycerate</name>
        <dbReference type="ChEBI" id="CHEBI:58272"/>
    </ligand>
</feature>
<feature type="binding site" evidence="14 15">
    <location>
        <begin position="19"/>
        <end position="21"/>
    </location>
    <ligand>
        <name>substrate</name>
    </ligand>
</feature>
<evidence type="ECO:0000256" key="4">
    <source>
        <dbReference type="ARBA" id="ARBA00008982"/>
    </source>
</evidence>
<keyword evidence="12 14" id="KW-0067">ATP-binding</keyword>
<protein>
    <recommendedName>
        <fullName evidence="7 14">Phosphoglycerate kinase</fullName>
        <ecNumber evidence="6 14">2.7.2.3</ecNumber>
    </recommendedName>
</protein>
<evidence type="ECO:0000256" key="9">
    <source>
        <dbReference type="ARBA" id="ARBA00022679"/>
    </source>
</evidence>
<dbReference type="EMBL" id="LR217710">
    <property type="protein sequence ID" value="VFP81571.1"/>
    <property type="molecule type" value="Genomic_DNA"/>
</dbReference>
<keyword evidence="9 14" id="KW-0808">Transferase</keyword>
<evidence type="ECO:0000256" key="16">
    <source>
        <dbReference type="PIRSR" id="PIRSR000724-2"/>
    </source>
</evidence>
<dbReference type="FunFam" id="3.40.50.1260:FF:000001">
    <property type="entry name" value="Phosphoglycerate kinase"/>
    <property type="match status" value="1"/>
</dbReference>
<dbReference type="EC" id="2.7.2.3" evidence="6 14"/>
<dbReference type="PANTHER" id="PTHR11406">
    <property type="entry name" value="PHOSPHOGLYCERATE KINASE"/>
    <property type="match status" value="1"/>
</dbReference>
<dbReference type="GO" id="GO:0006096">
    <property type="term" value="P:glycolytic process"/>
    <property type="evidence" value="ECO:0007669"/>
    <property type="project" value="UniProtKB-UniRule"/>
</dbReference>